<proteinExistence type="predicted"/>
<name>A0A9W4X480_9GLOM</name>
<reference evidence="2" key="1">
    <citation type="submission" date="2022-08" db="EMBL/GenBank/DDBJ databases">
        <authorList>
            <person name="Kallberg Y."/>
            <person name="Tangrot J."/>
            <person name="Rosling A."/>
        </authorList>
    </citation>
    <scope>NUCLEOTIDE SEQUENCE</scope>
    <source>
        <strain evidence="2">Wild A</strain>
    </source>
</reference>
<evidence type="ECO:0000313" key="2">
    <source>
        <dbReference type="EMBL" id="CAI2185328.1"/>
    </source>
</evidence>
<organism evidence="2 3">
    <name type="scientific">Funneliformis geosporum</name>
    <dbReference type="NCBI Taxonomy" id="1117311"/>
    <lineage>
        <taxon>Eukaryota</taxon>
        <taxon>Fungi</taxon>
        <taxon>Fungi incertae sedis</taxon>
        <taxon>Mucoromycota</taxon>
        <taxon>Glomeromycotina</taxon>
        <taxon>Glomeromycetes</taxon>
        <taxon>Glomerales</taxon>
        <taxon>Glomeraceae</taxon>
        <taxon>Funneliformis</taxon>
    </lineage>
</organism>
<accession>A0A9W4X480</accession>
<dbReference type="Proteomes" id="UP001153678">
    <property type="component" value="Unassembled WGS sequence"/>
</dbReference>
<dbReference type="OrthoDB" id="2449845at2759"/>
<dbReference type="PANTHER" id="PTHR47718">
    <property type="entry name" value="OS01G0519700 PROTEIN"/>
    <property type="match status" value="1"/>
</dbReference>
<sequence>MISCFFAIIDNCNQTRFVATVLLEDETEDSFIWTLKMIKKGTENLIPRVVFTDSDPAMANAISLEFSDSIYCLSGANSTQQVKSLNQKIHDCIKSNSSLLMLVKEIQKVLNKELEYTRVKEYKDQILTVSLATVSKTYFNSIEKILSQYLMPAIVFAVCKQMQECFYYNCIKIDITTINSMIQEQANIDYNEGIREDNYKVIKIHIANIILTTGKEKIQEIWRLVISCGTKNHYVILLSDRSHRYTCNLLITHGYPCWHFYKILRYFTQAKWHIRLIATCWYKDDIIEKNTDICTQQKYGRAQGICHRFILDKQRSQEIEIEIEDVANIKNPIITT</sequence>
<dbReference type="PANTHER" id="PTHR47718:SF3">
    <property type="entry name" value="PROTEIN FAR1-RELATED SEQUENCE 5-LIKE"/>
    <property type="match status" value="1"/>
</dbReference>
<dbReference type="EMBL" id="CAMKVN010003671">
    <property type="protein sequence ID" value="CAI2185328.1"/>
    <property type="molecule type" value="Genomic_DNA"/>
</dbReference>
<keyword evidence="3" id="KW-1185">Reference proteome</keyword>
<comment type="caution">
    <text evidence="2">The sequence shown here is derived from an EMBL/GenBank/DDBJ whole genome shotgun (WGS) entry which is preliminary data.</text>
</comment>
<dbReference type="InterPro" id="IPR018289">
    <property type="entry name" value="MULE_transposase_dom"/>
</dbReference>
<protein>
    <submittedName>
        <fullName evidence="2">12863_t:CDS:1</fullName>
    </submittedName>
</protein>
<feature type="domain" description="MULE transposase" evidence="1">
    <location>
        <begin position="6"/>
        <end position="69"/>
    </location>
</feature>
<evidence type="ECO:0000259" key="1">
    <source>
        <dbReference type="Pfam" id="PF10551"/>
    </source>
</evidence>
<gene>
    <name evidence="2" type="ORF">FWILDA_LOCUS12022</name>
</gene>
<dbReference type="Pfam" id="PF10551">
    <property type="entry name" value="MULE"/>
    <property type="match status" value="1"/>
</dbReference>
<evidence type="ECO:0000313" key="3">
    <source>
        <dbReference type="Proteomes" id="UP001153678"/>
    </source>
</evidence>
<dbReference type="AlphaFoldDB" id="A0A9W4X480"/>